<feature type="compositionally biased region" description="Basic and acidic residues" evidence="1">
    <location>
        <begin position="11"/>
        <end position="28"/>
    </location>
</feature>
<evidence type="ECO:0000256" key="1">
    <source>
        <dbReference type="SAM" id="MobiDB-lite"/>
    </source>
</evidence>
<evidence type="ECO:0000313" key="2">
    <source>
        <dbReference type="EMBL" id="MBY73489.1"/>
    </source>
</evidence>
<name>A0A2S2Q6Y4_9HEMI</name>
<protein>
    <submittedName>
        <fullName evidence="2">Uncharacterized protein</fullName>
    </submittedName>
</protein>
<dbReference type="EMBL" id="GGMS01004286">
    <property type="protein sequence ID" value="MBY73489.1"/>
    <property type="molecule type" value="Transcribed_RNA"/>
</dbReference>
<organism evidence="2">
    <name type="scientific">Sipha flava</name>
    <name type="common">yellow sugarcane aphid</name>
    <dbReference type="NCBI Taxonomy" id="143950"/>
    <lineage>
        <taxon>Eukaryota</taxon>
        <taxon>Metazoa</taxon>
        <taxon>Ecdysozoa</taxon>
        <taxon>Arthropoda</taxon>
        <taxon>Hexapoda</taxon>
        <taxon>Insecta</taxon>
        <taxon>Pterygota</taxon>
        <taxon>Neoptera</taxon>
        <taxon>Paraneoptera</taxon>
        <taxon>Hemiptera</taxon>
        <taxon>Sternorrhyncha</taxon>
        <taxon>Aphidomorpha</taxon>
        <taxon>Aphidoidea</taxon>
        <taxon>Aphididae</taxon>
        <taxon>Sipha</taxon>
    </lineage>
</organism>
<proteinExistence type="predicted"/>
<sequence length="104" mass="12181">MVGKSYATRYSPDEQLDRAHTLTDEQCQKRATTVHNTSRLHSEHNNNRRFLAVEMDHADAGRGERRRRSRMLVTAQNRIRFALHAGNPVKIIKYNKIIIHYNII</sequence>
<dbReference type="AlphaFoldDB" id="A0A2S2Q6Y4"/>
<gene>
    <name evidence="2" type="ORF">g.21460</name>
</gene>
<accession>A0A2S2Q6Y4</accession>
<reference evidence="2" key="1">
    <citation type="submission" date="2018-04" db="EMBL/GenBank/DDBJ databases">
        <title>Transcriptome assembly of Sipha flava.</title>
        <authorList>
            <person name="Scully E.D."/>
            <person name="Geib S.M."/>
            <person name="Palmer N.A."/>
            <person name="Koch K."/>
            <person name="Bradshaw J."/>
            <person name="Heng-Moss T."/>
            <person name="Sarath G."/>
        </authorList>
    </citation>
    <scope>NUCLEOTIDE SEQUENCE</scope>
</reference>
<feature type="region of interest" description="Disordered" evidence="1">
    <location>
        <begin position="1"/>
        <end position="54"/>
    </location>
</feature>
<feature type="compositionally biased region" description="Polar residues" evidence="1">
    <location>
        <begin position="29"/>
        <end position="39"/>
    </location>
</feature>